<organism evidence="1 2">
    <name type="scientific">Zizania palustris</name>
    <name type="common">Northern wild rice</name>
    <dbReference type="NCBI Taxonomy" id="103762"/>
    <lineage>
        <taxon>Eukaryota</taxon>
        <taxon>Viridiplantae</taxon>
        <taxon>Streptophyta</taxon>
        <taxon>Embryophyta</taxon>
        <taxon>Tracheophyta</taxon>
        <taxon>Spermatophyta</taxon>
        <taxon>Magnoliopsida</taxon>
        <taxon>Liliopsida</taxon>
        <taxon>Poales</taxon>
        <taxon>Poaceae</taxon>
        <taxon>BOP clade</taxon>
        <taxon>Oryzoideae</taxon>
        <taxon>Oryzeae</taxon>
        <taxon>Zizaniinae</taxon>
        <taxon>Zizania</taxon>
    </lineage>
</organism>
<protein>
    <submittedName>
        <fullName evidence="1">Uncharacterized protein</fullName>
    </submittedName>
</protein>
<gene>
    <name evidence="1" type="ORF">GUJ93_ZPchr0013g37490</name>
</gene>
<accession>A0A8J5WXC2</accession>
<name>A0A8J5WXC2_ZIZPA</name>
<dbReference type="AlphaFoldDB" id="A0A8J5WXC2"/>
<keyword evidence="2" id="KW-1185">Reference proteome</keyword>
<comment type="caution">
    <text evidence="1">The sequence shown here is derived from an EMBL/GenBank/DDBJ whole genome shotgun (WGS) entry which is preliminary data.</text>
</comment>
<sequence>MRGAVAMVVHAARETTFLADAGEDPMLLSASVCAIGVGTPQPASSVQRRCRLGWRGRLSEREYRDSVRVVGTVA</sequence>
<dbReference type="Proteomes" id="UP000729402">
    <property type="component" value="Unassembled WGS sequence"/>
</dbReference>
<reference evidence="1" key="1">
    <citation type="journal article" date="2021" name="bioRxiv">
        <title>Whole Genome Assembly and Annotation of Northern Wild Rice, Zizania palustris L., Supports a Whole Genome Duplication in the Zizania Genus.</title>
        <authorList>
            <person name="Haas M."/>
            <person name="Kono T."/>
            <person name="Macchietto M."/>
            <person name="Millas R."/>
            <person name="McGilp L."/>
            <person name="Shao M."/>
            <person name="Duquette J."/>
            <person name="Hirsch C.N."/>
            <person name="Kimball J."/>
        </authorList>
    </citation>
    <scope>NUCLEOTIDE SEQUENCE</scope>
    <source>
        <tissue evidence="1">Fresh leaf tissue</tissue>
    </source>
</reference>
<evidence type="ECO:0000313" key="1">
    <source>
        <dbReference type="EMBL" id="KAG8096664.1"/>
    </source>
</evidence>
<evidence type="ECO:0000313" key="2">
    <source>
        <dbReference type="Proteomes" id="UP000729402"/>
    </source>
</evidence>
<reference evidence="1" key="2">
    <citation type="submission" date="2021-02" db="EMBL/GenBank/DDBJ databases">
        <authorList>
            <person name="Kimball J.A."/>
            <person name="Haas M.W."/>
            <person name="Macchietto M."/>
            <person name="Kono T."/>
            <person name="Duquette J."/>
            <person name="Shao M."/>
        </authorList>
    </citation>
    <scope>NUCLEOTIDE SEQUENCE</scope>
    <source>
        <tissue evidence="1">Fresh leaf tissue</tissue>
    </source>
</reference>
<dbReference type="EMBL" id="JAAALK010000079">
    <property type="protein sequence ID" value="KAG8096664.1"/>
    <property type="molecule type" value="Genomic_DNA"/>
</dbReference>
<proteinExistence type="predicted"/>